<proteinExistence type="predicted"/>
<comment type="caution">
    <text evidence="1">The sequence shown here is derived from an EMBL/GenBank/DDBJ whole genome shotgun (WGS) entry which is preliminary data.</text>
</comment>
<sequence length="619" mass="69613">IYTNIDGMFSVSKQAIVADEHAQIITGGRDGILEVYSINSDSWQAEFILQDNPITDIIYINDTLWVAAGKGVAVFVWAGDQYRFVDYFINFPALIGHVNKLELYDSRIWMATDKGVLTAPADLSRFTINDPAQWRLIDKSSGLSVNEVDALERHNGKLYIGTSKGLFYTTKDFQVKAEDNWAKDESGEYRPIQNFYSTGSELYVASYSVIYEFTSDTTRVKFSGPAPVNELYVDHDQNFWLATSGKGIYQWPDKNIILKDGPYSNVDLSVLKAADGKIYACSGRPKLYSANGLFIKEDKWLNYIFIGVGWEKINNAVYFYQDRFENVWFGSWGGGLGVFRSNGEMEFFHNYTDPGRLYIRTPQSGEAISMDDYTVHQGYFTGIVGTPTYEVISAIKEDKRGKLWVANPWATDDRLLKVIPYKDNGFVDLDINHWEFFGSSDGIGGSKGDISALAFDDWGHVWIGTFSNGLYELDYNQTLSDHSDDVVTHYTISDNLYSNTIYALEVDRDGIVWIGTGAGLNSYDGIRIYKHVGDPEGLNGPLENRINNIVVDDFNNRWFATSGGLSILRAGRSPWENNAWIGFNTENSGLVDNQVFGLFVDNRTSQALIGTMQGISLYT</sequence>
<dbReference type="AlphaFoldDB" id="A0A7V5PQ28"/>
<feature type="non-terminal residue" evidence="1">
    <location>
        <position position="619"/>
    </location>
</feature>
<gene>
    <name evidence="1" type="ORF">ENJ89_06290</name>
</gene>
<protein>
    <recommendedName>
        <fullName evidence="2">Two component regulator three Y domain-containing protein</fullName>
    </recommendedName>
</protein>
<dbReference type="Proteomes" id="UP000886124">
    <property type="component" value="Unassembled WGS sequence"/>
</dbReference>
<dbReference type="InterPro" id="IPR015943">
    <property type="entry name" value="WD40/YVTN_repeat-like_dom_sf"/>
</dbReference>
<dbReference type="Pfam" id="PF07494">
    <property type="entry name" value="Reg_prop"/>
    <property type="match status" value="1"/>
</dbReference>
<evidence type="ECO:0008006" key="2">
    <source>
        <dbReference type="Google" id="ProtNLM"/>
    </source>
</evidence>
<dbReference type="InterPro" id="IPR011110">
    <property type="entry name" value="Reg_prop"/>
</dbReference>
<name>A0A7V5PQ28_CALAY</name>
<organism evidence="1">
    <name type="scientific">Caldithrix abyssi</name>
    <dbReference type="NCBI Taxonomy" id="187145"/>
    <lineage>
        <taxon>Bacteria</taxon>
        <taxon>Pseudomonadati</taxon>
        <taxon>Calditrichota</taxon>
        <taxon>Calditrichia</taxon>
        <taxon>Calditrichales</taxon>
        <taxon>Calditrichaceae</taxon>
        <taxon>Caldithrix</taxon>
    </lineage>
</organism>
<dbReference type="SUPFAM" id="SSF63829">
    <property type="entry name" value="Calcium-dependent phosphotriesterase"/>
    <property type="match status" value="1"/>
</dbReference>
<feature type="non-terminal residue" evidence="1">
    <location>
        <position position="1"/>
    </location>
</feature>
<dbReference type="Gene3D" id="2.130.10.10">
    <property type="entry name" value="YVTN repeat-like/Quinoprotein amine dehydrogenase"/>
    <property type="match status" value="2"/>
</dbReference>
<evidence type="ECO:0000313" key="1">
    <source>
        <dbReference type="EMBL" id="HHJ52787.1"/>
    </source>
</evidence>
<reference evidence="1" key="1">
    <citation type="journal article" date="2020" name="mSystems">
        <title>Genome- and Community-Level Interaction Insights into Carbon Utilization and Element Cycling Functions of Hydrothermarchaeota in Hydrothermal Sediment.</title>
        <authorList>
            <person name="Zhou Z."/>
            <person name="Liu Y."/>
            <person name="Xu W."/>
            <person name="Pan J."/>
            <person name="Luo Z.H."/>
            <person name="Li M."/>
        </authorList>
    </citation>
    <scope>NUCLEOTIDE SEQUENCE [LARGE SCALE GENOMIC DNA]</scope>
    <source>
        <strain evidence="1">HyVt-527</strain>
    </source>
</reference>
<accession>A0A7V5PQ28</accession>
<dbReference type="EMBL" id="DROD01000430">
    <property type="protein sequence ID" value="HHJ52787.1"/>
    <property type="molecule type" value="Genomic_DNA"/>
</dbReference>
<dbReference type="SUPFAM" id="SSF101898">
    <property type="entry name" value="NHL repeat"/>
    <property type="match status" value="1"/>
</dbReference>